<dbReference type="InterPro" id="IPR015991">
    <property type="entry name" value="TatD/YcfH-like"/>
</dbReference>
<feature type="binding site" evidence="4">
    <location>
        <position position="21"/>
    </location>
    <ligand>
        <name>a divalent metal cation</name>
        <dbReference type="ChEBI" id="CHEBI:60240"/>
        <label>1</label>
    </ligand>
</feature>
<dbReference type="GO" id="GO:0046872">
    <property type="term" value="F:metal ion binding"/>
    <property type="evidence" value="ECO:0007669"/>
    <property type="project" value="UniProtKB-KW"/>
</dbReference>
<protein>
    <submittedName>
        <fullName evidence="5">TatD family deoxyribonuclease</fullName>
    </submittedName>
</protein>
<evidence type="ECO:0000256" key="2">
    <source>
        <dbReference type="ARBA" id="ARBA00022723"/>
    </source>
</evidence>
<dbReference type="PIRSF" id="PIRSF005902">
    <property type="entry name" value="DNase_TatD"/>
    <property type="match status" value="1"/>
</dbReference>
<dbReference type="InterPro" id="IPR032466">
    <property type="entry name" value="Metal_Hydrolase"/>
</dbReference>
<name>A0A4P8L2T8_9BACT</name>
<organism evidence="5 6">
    <name type="scientific">Desulfoglaeba alkanexedens ALDC</name>
    <dbReference type="NCBI Taxonomy" id="980445"/>
    <lineage>
        <taxon>Bacteria</taxon>
        <taxon>Pseudomonadati</taxon>
        <taxon>Thermodesulfobacteriota</taxon>
        <taxon>Syntrophobacteria</taxon>
        <taxon>Syntrophobacterales</taxon>
        <taxon>Syntrophobacteraceae</taxon>
        <taxon>Desulfoglaeba</taxon>
    </lineage>
</organism>
<proteinExistence type="inferred from homology"/>
<feature type="binding site" evidence="4">
    <location>
        <position position="166"/>
    </location>
    <ligand>
        <name>a divalent metal cation</name>
        <dbReference type="ChEBI" id="CHEBI:60240"/>
        <label>2</label>
    </ligand>
</feature>
<keyword evidence="3" id="KW-0378">Hydrolase</keyword>
<dbReference type="PANTHER" id="PTHR46124:SF2">
    <property type="entry name" value="D-AMINOACYL-TRNA DEACYLASE"/>
    <property type="match status" value="1"/>
</dbReference>
<feature type="binding site" evidence="4">
    <location>
        <position position="216"/>
    </location>
    <ligand>
        <name>a divalent metal cation</name>
        <dbReference type="ChEBI" id="CHEBI:60240"/>
        <label>1</label>
    </ligand>
</feature>
<dbReference type="InterPro" id="IPR001130">
    <property type="entry name" value="TatD-like"/>
</dbReference>
<feature type="binding site" evidence="4">
    <location>
        <position position="105"/>
    </location>
    <ligand>
        <name>a divalent metal cation</name>
        <dbReference type="ChEBI" id="CHEBI:60240"/>
        <label>1</label>
    </ligand>
</feature>
<dbReference type="EMBL" id="CP040098">
    <property type="protein sequence ID" value="QCQ21082.1"/>
    <property type="molecule type" value="Genomic_DNA"/>
</dbReference>
<dbReference type="FunFam" id="3.20.20.140:FF:000005">
    <property type="entry name" value="TatD family hydrolase"/>
    <property type="match status" value="1"/>
</dbReference>
<dbReference type="Pfam" id="PF01026">
    <property type="entry name" value="TatD_DNase"/>
    <property type="match status" value="1"/>
</dbReference>
<keyword evidence="2 4" id="KW-0479">Metal-binding</keyword>
<dbReference type="GO" id="GO:0016788">
    <property type="term" value="F:hydrolase activity, acting on ester bonds"/>
    <property type="evidence" value="ECO:0007669"/>
    <property type="project" value="InterPro"/>
</dbReference>
<reference evidence="5 6" key="2">
    <citation type="submission" date="2019-05" db="EMBL/GenBank/DDBJ databases">
        <authorList>
            <person name="Suflita J.M."/>
            <person name="Marks C.R."/>
        </authorList>
    </citation>
    <scope>NUCLEOTIDE SEQUENCE [LARGE SCALE GENOMIC DNA]</scope>
    <source>
        <strain evidence="5 6">ALDC</strain>
    </source>
</reference>
<accession>A0A4P8L2T8</accession>
<dbReference type="Proteomes" id="UP000298602">
    <property type="component" value="Chromosome"/>
</dbReference>
<dbReference type="KEGG" id="dax:FDQ92_02015"/>
<evidence type="ECO:0000256" key="1">
    <source>
        <dbReference type="ARBA" id="ARBA00009275"/>
    </source>
</evidence>
<evidence type="ECO:0000313" key="6">
    <source>
        <dbReference type="Proteomes" id="UP000298602"/>
    </source>
</evidence>
<dbReference type="Gene3D" id="3.20.20.140">
    <property type="entry name" value="Metal-dependent hydrolases"/>
    <property type="match status" value="1"/>
</dbReference>
<evidence type="ECO:0000256" key="3">
    <source>
        <dbReference type="ARBA" id="ARBA00022801"/>
    </source>
</evidence>
<dbReference type="AlphaFoldDB" id="A0A4P8L2T8"/>
<dbReference type="InterPro" id="IPR018228">
    <property type="entry name" value="DNase_TatD-rel_CS"/>
</dbReference>
<feature type="binding site" evidence="4">
    <location>
        <position position="19"/>
    </location>
    <ligand>
        <name>a divalent metal cation</name>
        <dbReference type="ChEBI" id="CHEBI:60240"/>
        <label>1</label>
    </ligand>
</feature>
<evidence type="ECO:0000313" key="5">
    <source>
        <dbReference type="EMBL" id="QCQ21082.1"/>
    </source>
</evidence>
<dbReference type="PROSITE" id="PS01137">
    <property type="entry name" value="TATD_1"/>
    <property type="match status" value="1"/>
</dbReference>
<dbReference type="GO" id="GO:0004536">
    <property type="term" value="F:DNA nuclease activity"/>
    <property type="evidence" value="ECO:0007669"/>
    <property type="project" value="InterPro"/>
</dbReference>
<dbReference type="PANTHER" id="PTHR46124">
    <property type="entry name" value="D-AMINOACYL-TRNA DEACYLASE"/>
    <property type="match status" value="1"/>
</dbReference>
<evidence type="ECO:0000256" key="4">
    <source>
        <dbReference type="PIRSR" id="PIRSR005902-1"/>
    </source>
</evidence>
<dbReference type="OrthoDB" id="9810005at2"/>
<dbReference type="SUPFAM" id="SSF51556">
    <property type="entry name" value="Metallo-dependent hydrolases"/>
    <property type="match status" value="1"/>
</dbReference>
<dbReference type="NCBIfam" id="TIGR00010">
    <property type="entry name" value="YchF/TatD family DNA exonuclease"/>
    <property type="match status" value="1"/>
</dbReference>
<sequence length="273" mass="30509">MKIVSHNGTIPLTPLIDTHVHLDFPELSTDLGAVIQRARDAGVVQMITIGIDEETSRKALQIAHAHSGVFSAVGLHPHEARSLDADSVRRFQDLARDPKVVAVGEIGLDYYRDRQPRETQRRCFRQQLEWAVELRKPVVFHVRDAHADFLEIVRDYAASLDGGILHCFSGDWTIARRCLDLGFMLSIPGTITFPKSEAQREVVRKAPAERILVETDAPFLAPVPFRGKVNEPSYVVHTARKVAELRGMAPEELALQTTANARRVFGLPSEEIL</sequence>
<dbReference type="RefSeq" id="WP_137423051.1">
    <property type="nucleotide sequence ID" value="NZ_CP040098.1"/>
</dbReference>
<gene>
    <name evidence="5" type="ORF">FDQ92_02015</name>
</gene>
<dbReference type="GO" id="GO:0005829">
    <property type="term" value="C:cytosol"/>
    <property type="evidence" value="ECO:0007669"/>
    <property type="project" value="TreeGrafter"/>
</dbReference>
<reference evidence="5 6" key="1">
    <citation type="submission" date="2019-05" db="EMBL/GenBank/DDBJ databases">
        <title>The Complete Genome Sequence of the n-alkane-degrading Desulfoglaeba alkanexedens ALDC reveals multiple alkylsuccinate synthase gene clusters.</title>
        <authorList>
            <person name="Callaghan A.V."/>
            <person name="Davidova I.A."/>
            <person name="Duncan K.E."/>
            <person name="Morris B."/>
            <person name="McInerney M.J."/>
        </authorList>
    </citation>
    <scope>NUCLEOTIDE SEQUENCE [LARGE SCALE GENOMIC DNA]</scope>
    <source>
        <strain evidence="5 6">ALDC</strain>
    </source>
</reference>
<dbReference type="CDD" id="cd01310">
    <property type="entry name" value="TatD_DNAse"/>
    <property type="match status" value="1"/>
</dbReference>
<feature type="binding site" evidence="4">
    <location>
        <position position="141"/>
    </location>
    <ligand>
        <name>a divalent metal cation</name>
        <dbReference type="ChEBI" id="CHEBI:60240"/>
        <label>2</label>
    </ligand>
</feature>
<comment type="similarity">
    <text evidence="1">Belongs to the metallo-dependent hydrolases superfamily. TatD-type hydrolase family.</text>
</comment>
<keyword evidence="6" id="KW-1185">Reference proteome</keyword>